<feature type="transmembrane region" description="Helical" evidence="8">
    <location>
        <begin position="188"/>
        <end position="210"/>
    </location>
</feature>
<dbReference type="SUPFAM" id="SSF50182">
    <property type="entry name" value="Sm-like ribonucleoproteins"/>
    <property type="match status" value="1"/>
</dbReference>
<dbReference type="InterPro" id="IPR010920">
    <property type="entry name" value="LSM_dom_sf"/>
</dbReference>
<comment type="caution">
    <text evidence="11">The sequence shown here is derived from an EMBL/GenBank/DDBJ whole genome shotgun (WGS) entry which is preliminary data.</text>
</comment>
<dbReference type="InterPro" id="IPR045276">
    <property type="entry name" value="YbiO_bact"/>
</dbReference>
<feature type="transmembrane region" description="Helical" evidence="8">
    <location>
        <begin position="378"/>
        <end position="400"/>
    </location>
</feature>
<dbReference type="InterPro" id="IPR011066">
    <property type="entry name" value="MscS_channel_C_sf"/>
</dbReference>
<reference evidence="11" key="2">
    <citation type="submission" date="2020-09" db="EMBL/GenBank/DDBJ databases">
        <authorList>
            <person name="Sun Q."/>
            <person name="Zhou Y."/>
        </authorList>
    </citation>
    <scope>NUCLEOTIDE SEQUENCE</scope>
    <source>
        <strain evidence="11">CGMCC 1.15367</strain>
    </source>
</reference>
<evidence type="ECO:0000256" key="5">
    <source>
        <dbReference type="ARBA" id="ARBA00022989"/>
    </source>
</evidence>
<dbReference type="Gene3D" id="1.10.287.1260">
    <property type="match status" value="1"/>
</dbReference>
<feature type="transmembrane region" description="Helical" evidence="8">
    <location>
        <begin position="335"/>
        <end position="358"/>
    </location>
</feature>
<keyword evidence="4 8" id="KW-0812">Transmembrane</keyword>
<dbReference type="SUPFAM" id="SSF82689">
    <property type="entry name" value="Mechanosensitive channel protein MscS (YggB), C-terminal domain"/>
    <property type="match status" value="1"/>
</dbReference>
<dbReference type="InterPro" id="IPR049142">
    <property type="entry name" value="MS_channel_1st"/>
</dbReference>
<dbReference type="Proteomes" id="UP000644699">
    <property type="component" value="Unassembled WGS sequence"/>
</dbReference>
<evidence type="ECO:0000259" key="9">
    <source>
        <dbReference type="Pfam" id="PF00924"/>
    </source>
</evidence>
<keyword evidence="6 8" id="KW-0472">Membrane</keyword>
<evidence type="ECO:0000256" key="2">
    <source>
        <dbReference type="ARBA" id="ARBA00008017"/>
    </source>
</evidence>
<comment type="subcellular location">
    <subcellularLocation>
        <location evidence="1">Cell membrane</location>
        <topology evidence="1">Multi-pass membrane protein</topology>
    </subcellularLocation>
</comment>
<feature type="domain" description="Mechanosensitive ion channel MscS" evidence="9">
    <location>
        <begin position="558"/>
        <end position="619"/>
    </location>
</feature>
<dbReference type="InterPro" id="IPR006685">
    <property type="entry name" value="MscS_channel_2nd"/>
</dbReference>
<proteinExistence type="inferred from homology"/>
<evidence type="ECO:0000259" key="10">
    <source>
        <dbReference type="Pfam" id="PF21088"/>
    </source>
</evidence>
<evidence type="ECO:0000256" key="4">
    <source>
        <dbReference type="ARBA" id="ARBA00022692"/>
    </source>
</evidence>
<evidence type="ECO:0000256" key="3">
    <source>
        <dbReference type="ARBA" id="ARBA00022475"/>
    </source>
</evidence>
<evidence type="ECO:0000313" key="11">
    <source>
        <dbReference type="EMBL" id="GGE19286.1"/>
    </source>
</evidence>
<dbReference type="Gene3D" id="3.30.70.100">
    <property type="match status" value="1"/>
</dbReference>
<feature type="transmembrane region" description="Helical" evidence="8">
    <location>
        <begin position="512"/>
        <end position="531"/>
    </location>
</feature>
<feature type="transmembrane region" description="Helical" evidence="8">
    <location>
        <begin position="296"/>
        <end position="314"/>
    </location>
</feature>
<protein>
    <recommendedName>
        <fullName evidence="13">Small conductance mechanosensitive channel</fullName>
    </recommendedName>
</protein>
<feature type="transmembrane region" description="Helical" evidence="8">
    <location>
        <begin position="537"/>
        <end position="554"/>
    </location>
</feature>
<evidence type="ECO:0000256" key="7">
    <source>
        <dbReference type="SAM" id="MobiDB-lite"/>
    </source>
</evidence>
<feature type="domain" description="Mechanosensitive ion channel transmembrane helices 2/3" evidence="10">
    <location>
        <begin position="520"/>
        <end position="556"/>
    </location>
</feature>
<evidence type="ECO:0008006" key="13">
    <source>
        <dbReference type="Google" id="ProtNLM"/>
    </source>
</evidence>
<dbReference type="SUPFAM" id="SSF82861">
    <property type="entry name" value="Mechanosensitive channel protein MscS (YggB), transmembrane region"/>
    <property type="match status" value="1"/>
</dbReference>
<evidence type="ECO:0000256" key="1">
    <source>
        <dbReference type="ARBA" id="ARBA00004651"/>
    </source>
</evidence>
<dbReference type="InterPro" id="IPR023408">
    <property type="entry name" value="MscS_beta-dom_sf"/>
</dbReference>
<dbReference type="GO" id="GO:0008381">
    <property type="term" value="F:mechanosensitive monoatomic ion channel activity"/>
    <property type="evidence" value="ECO:0007669"/>
    <property type="project" value="InterPro"/>
</dbReference>
<feature type="transmembrane region" description="Helical" evidence="8">
    <location>
        <begin position="144"/>
        <end position="167"/>
    </location>
</feature>
<keyword evidence="5 8" id="KW-1133">Transmembrane helix</keyword>
<keyword evidence="3" id="KW-1003">Cell membrane</keyword>
<feature type="transmembrane region" description="Helical" evidence="8">
    <location>
        <begin position="421"/>
        <end position="445"/>
    </location>
</feature>
<feature type="transmembrane region" description="Helical" evidence="8">
    <location>
        <begin position="465"/>
        <end position="491"/>
    </location>
</feature>
<name>A0A916ZYS0_9HYPH</name>
<gene>
    <name evidence="11" type="ORF">GCM10011390_43130</name>
</gene>
<keyword evidence="12" id="KW-1185">Reference proteome</keyword>
<accession>A0A916ZYS0</accession>
<dbReference type="PANTHER" id="PTHR30460">
    <property type="entry name" value="MODERATE CONDUCTANCE MECHANOSENSITIVE CHANNEL YBIO"/>
    <property type="match status" value="1"/>
</dbReference>
<feature type="region of interest" description="Disordered" evidence="7">
    <location>
        <begin position="14"/>
        <end position="39"/>
    </location>
</feature>
<dbReference type="Pfam" id="PF00924">
    <property type="entry name" value="MS_channel_2nd"/>
    <property type="match status" value="1"/>
</dbReference>
<dbReference type="Pfam" id="PF21088">
    <property type="entry name" value="MS_channel_1st"/>
    <property type="match status" value="1"/>
</dbReference>
<dbReference type="AlphaFoldDB" id="A0A916ZYS0"/>
<feature type="transmembrane region" description="Helical" evidence="8">
    <location>
        <begin position="263"/>
        <end position="284"/>
    </location>
</feature>
<dbReference type="InterPro" id="IPR011014">
    <property type="entry name" value="MscS_channel_TM-2"/>
</dbReference>
<dbReference type="EMBL" id="BMIQ01000008">
    <property type="protein sequence ID" value="GGE19286.1"/>
    <property type="molecule type" value="Genomic_DNA"/>
</dbReference>
<comment type="similarity">
    <text evidence="2">Belongs to the MscS (TC 1.A.23) family.</text>
</comment>
<feature type="compositionally biased region" description="Low complexity" evidence="7">
    <location>
        <begin position="26"/>
        <end position="39"/>
    </location>
</feature>
<dbReference type="GO" id="GO:0005886">
    <property type="term" value="C:plasma membrane"/>
    <property type="evidence" value="ECO:0007669"/>
    <property type="project" value="UniProtKB-SubCell"/>
</dbReference>
<feature type="transmembrane region" description="Helical" evidence="8">
    <location>
        <begin position="222"/>
        <end position="247"/>
    </location>
</feature>
<dbReference type="Gene3D" id="2.30.30.60">
    <property type="match status" value="1"/>
</dbReference>
<sequence>MAVLLASIPGHAQVPGLPNLTGGDAGAKTEAAAAPAPDRQADLAAVDRILSLLKDDKQRTDFVQALEQVRTGLVTQGPPAPAQDASALPKDGLIGALADNVTKAVGEFPETALGDSPSVKLENAQAEIAERVATNFGGEETLAFFSWALPGVAAVAAVMTFLFRNAWLRRRRRLRRRAQTRIQLLRRVSIKLLFDLLPWFGAVLTIAIWTTIFSPSWRETQLFLALTTPFVGAVLVRQLSAFVLLLLGRTRGWRLVDYAHAKLLPWIVALTAVGIAAGLMREFAVRLTIGRNVADIGAMVLDLVVGGLAMLFALRHRRTVRSLIVKGRRQDGDRATGVLRTVVAAFASYWHIFAILFIVANLGARLFGIGGDNFFEDALFAVVYILAGLAFLALCNEYFAKWREGLGRGRQTAQRALWRRYLSVIHVVLQIATTVVAAIACIDLWGFGVAGWLTTDAGNRVLQPVISILVVPLAVWLIWITVDTLIENALAPVDNFGRQRRQSARVKTLLPLLRNFIFAALTVVTVIAVLANIGVNVAPLLAGAGIIGIAISFGSQQLVQDVITGFFFLFEDALAIGDVISTGAQSGVVEGISIRTVKIRAGNGALYSVPFSQIKALQNDSRDYGIFQITVTIGYGADADRAMAIMHEVGADLRADPKYKYDMLMPVEVWGVDAFTADGVVIKGAIRCRPLQQWGVGREFNRRLKQRYDKEGIEFYRPKQVIEIASEARTLTSDDGELPVPAARRAGAQPA</sequence>
<reference evidence="11" key="1">
    <citation type="journal article" date="2014" name="Int. J. Syst. Evol. Microbiol.">
        <title>Complete genome sequence of Corynebacterium casei LMG S-19264T (=DSM 44701T), isolated from a smear-ripened cheese.</title>
        <authorList>
            <consortium name="US DOE Joint Genome Institute (JGI-PGF)"/>
            <person name="Walter F."/>
            <person name="Albersmeier A."/>
            <person name="Kalinowski J."/>
            <person name="Ruckert C."/>
        </authorList>
    </citation>
    <scope>NUCLEOTIDE SEQUENCE</scope>
    <source>
        <strain evidence="11">CGMCC 1.15367</strain>
    </source>
</reference>
<evidence type="ECO:0000256" key="8">
    <source>
        <dbReference type="SAM" id="Phobius"/>
    </source>
</evidence>
<evidence type="ECO:0000313" key="12">
    <source>
        <dbReference type="Proteomes" id="UP000644699"/>
    </source>
</evidence>
<organism evidence="11 12">
    <name type="scientific">Aureimonas endophytica</name>
    <dbReference type="NCBI Taxonomy" id="2027858"/>
    <lineage>
        <taxon>Bacteria</taxon>
        <taxon>Pseudomonadati</taxon>
        <taxon>Pseudomonadota</taxon>
        <taxon>Alphaproteobacteria</taxon>
        <taxon>Hyphomicrobiales</taxon>
        <taxon>Aurantimonadaceae</taxon>
        <taxon>Aureimonas</taxon>
    </lineage>
</organism>
<evidence type="ECO:0000256" key="6">
    <source>
        <dbReference type="ARBA" id="ARBA00023136"/>
    </source>
</evidence>
<dbReference type="PANTHER" id="PTHR30460:SF0">
    <property type="entry name" value="MODERATE CONDUCTANCE MECHANOSENSITIVE CHANNEL YBIO"/>
    <property type="match status" value="1"/>
</dbReference>